<sequence length="480" mass="54261">MATAGKRLALDKLDEAESPILRDIPSTYSEDRQEKLKSLRVMLRKEKYLLSSLWKKFPKLSSDWSERNSEPSLLIFDSIVDLVLNSNPVVAVVGKDEIILASHKRASYLGLDGCSLPLNGRNILAFAGLMEHARLLDERVDIEIAEYRRHYDVSHLIPISPELVALKVADVQYQLCHTKTGGGYPFFTFIAGFDIFTGQPELYAVDFTGRVGRFGAYAAGRGLELMNKFLRNNYQKEYYSARELAIRALLEVGEIANEDIELRVLTCMRNHDPLTCHHRPERVTRHEIDCIFANIETKKAAASKAPTHIRVVQEEREKTKKAAPKRAATEVESQVDESEAEKVASKAPTTHKRALEKEEQKAKKAIAEAATKEPSVDINISDKMNLPEEQVDEIEIREASETIHFPKVGVMSRVLEKMGAEKSASEDIPFGEFVILRTEVFDEMRRELENLRAEKTAAAAEAKAHRDEPFKPLLCKTMQR</sequence>
<dbReference type="EMBL" id="CM017322">
    <property type="protein sequence ID" value="KAE8010372.1"/>
    <property type="molecule type" value="Genomic_DNA"/>
</dbReference>
<dbReference type="Gene3D" id="3.60.20.10">
    <property type="entry name" value="Glutamine Phosphoribosylpyrophosphate, subunit 1, domain 1"/>
    <property type="match status" value="1"/>
</dbReference>
<dbReference type="InterPro" id="IPR001353">
    <property type="entry name" value="Proteasome_sua/b"/>
</dbReference>
<evidence type="ECO:0000313" key="4">
    <source>
        <dbReference type="EMBL" id="KAE8010372.1"/>
    </source>
</evidence>
<dbReference type="GO" id="GO:0005839">
    <property type="term" value="C:proteasome core complex"/>
    <property type="evidence" value="ECO:0007669"/>
    <property type="project" value="InterPro"/>
</dbReference>
<dbReference type="SUPFAM" id="SSF56235">
    <property type="entry name" value="N-terminal nucleophile aminohydrolases (Ntn hydrolases)"/>
    <property type="match status" value="1"/>
</dbReference>
<dbReference type="Proteomes" id="UP000327013">
    <property type="component" value="Chromosome 2"/>
</dbReference>
<feature type="coiled-coil region" evidence="2">
    <location>
        <begin position="441"/>
        <end position="468"/>
    </location>
</feature>
<feature type="region of interest" description="Disordered" evidence="3">
    <location>
        <begin position="314"/>
        <end position="360"/>
    </location>
</feature>
<dbReference type="InterPro" id="IPR050115">
    <property type="entry name" value="Proteasome_alpha"/>
</dbReference>
<dbReference type="Pfam" id="PF00227">
    <property type="entry name" value="Proteasome"/>
    <property type="match status" value="1"/>
</dbReference>
<keyword evidence="5" id="KW-1185">Reference proteome</keyword>
<dbReference type="GO" id="GO:0051603">
    <property type="term" value="P:proteolysis involved in protein catabolic process"/>
    <property type="evidence" value="ECO:0007669"/>
    <property type="project" value="InterPro"/>
</dbReference>
<keyword evidence="1" id="KW-0647">Proteasome</keyword>
<reference evidence="4 5" key="1">
    <citation type="submission" date="2019-06" db="EMBL/GenBank/DDBJ databases">
        <title>A chromosomal-level reference genome of Carpinus fangiana (Coryloideae, Betulaceae).</title>
        <authorList>
            <person name="Yang X."/>
            <person name="Wang Z."/>
            <person name="Zhang L."/>
            <person name="Hao G."/>
            <person name="Liu J."/>
            <person name="Yang Y."/>
        </authorList>
    </citation>
    <scope>NUCLEOTIDE SEQUENCE [LARGE SCALE GENOMIC DNA]</scope>
    <source>
        <strain evidence="4">Cfa_2016G</strain>
        <tissue evidence="4">Leaf</tissue>
    </source>
</reference>
<evidence type="ECO:0000256" key="3">
    <source>
        <dbReference type="SAM" id="MobiDB-lite"/>
    </source>
</evidence>
<protein>
    <recommendedName>
        <fullName evidence="6">Proteasome alpha-type subunits domain-containing protein</fullName>
    </recommendedName>
</protein>
<organism evidence="4 5">
    <name type="scientific">Carpinus fangiana</name>
    <dbReference type="NCBI Taxonomy" id="176857"/>
    <lineage>
        <taxon>Eukaryota</taxon>
        <taxon>Viridiplantae</taxon>
        <taxon>Streptophyta</taxon>
        <taxon>Embryophyta</taxon>
        <taxon>Tracheophyta</taxon>
        <taxon>Spermatophyta</taxon>
        <taxon>Magnoliopsida</taxon>
        <taxon>eudicotyledons</taxon>
        <taxon>Gunneridae</taxon>
        <taxon>Pentapetalae</taxon>
        <taxon>rosids</taxon>
        <taxon>fabids</taxon>
        <taxon>Fagales</taxon>
        <taxon>Betulaceae</taxon>
        <taxon>Carpinus</taxon>
    </lineage>
</organism>
<dbReference type="PANTHER" id="PTHR11599">
    <property type="entry name" value="PROTEASOME SUBUNIT ALPHA/BETA"/>
    <property type="match status" value="1"/>
</dbReference>
<evidence type="ECO:0000313" key="5">
    <source>
        <dbReference type="Proteomes" id="UP000327013"/>
    </source>
</evidence>
<evidence type="ECO:0008006" key="6">
    <source>
        <dbReference type="Google" id="ProtNLM"/>
    </source>
</evidence>
<dbReference type="AlphaFoldDB" id="A0A5N6QWS5"/>
<accession>A0A5N6QWS5</accession>
<proteinExistence type="predicted"/>
<name>A0A5N6QWS5_9ROSI</name>
<dbReference type="InterPro" id="IPR029055">
    <property type="entry name" value="Ntn_hydrolases_N"/>
</dbReference>
<evidence type="ECO:0000256" key="2">
    <source>
        <dbReference type="SAM" id="Coils"/>
    </source>
</evidence>
<gene>
    <name evidence="4" type="ORF">FH972_006746</name>
</gene>
<keyword evidence="2" id="KW-0175">Coiled coil</keyword>
<evidence type="ECO:0000256" key="1">
    <source>
        <dbReference type="ARBA" id="ARBA00022942"/>
    </source>
</evidence>